<dbReference type="Pfam" id="PF07728">
    <property type="entry name" value="AAA_5"/>
    <property type="match status" value="1"/>
</dbReference>
<evidence type="ECO:0000259" key="2">
    <source>
        <dbReference type="SMART" id="SM00382"/>
    </source>
</evidence>
<dbReference type="Gene3D" id="3.40.50.300">
    <property type="entry name" value="P-loop containing nucleotide triphosphate hydrolases"/>
    <property type="match status" value="1"/>
</dbReference>
<dbReference type="OrthoDB" id="9783370at2"/>
<accession>A0A5Q0H6Y8</accession>
<dbReference type="InterPro" id="IPR003593">
    <property type="entry name" value="AAA+_ATPase"/>
</dbReference>
<dbReference type="SMART" id="SM00382">
    <property type="entry name" value="AAA"/>
    <property type="match status" value="1"/>
</dbReference>
<name>A0A5Q0H6Y8_SACSY</name>
<dbReference type="Proteomes" id="UP000325787">
    <property type="component" value="Chromosome"/>
</dbReference>
<dbReference type="SUPFAM" id="SSF52540">
    <property type="entry name" value="P-loop containing nucleoside triphosphate hydrolases"/>
    <property type="match status" value="1"/>
</dbReference>
<dbReference type="KEGG" id="ssyi:EKG83_35245"/>
<feature type="domain" description="AAA+ ATPase" evidence="2">
    <location>
        <begin position="76"/>
        <end position="259"/>
    </location>
</feature>
<dbReference type="InterPro" id="IPR011704">
    <property type="entry name" value="ATPase_dyneun-rel_AAA"/>
</dbReference>
<proteinExistence type="predicted"/>
<keyword evidence="4" id="KW-1185">Reference proteome</keyword>
<evidence type="ECO:0000256" key="1">
    <source>
        <dbReference type="SAM" id="MobiDB-lite"/>
    </source>
</evidence>
<evidence type="ECO:0000313" key="4">
    <source>
        <dbReference type="Proteomes" id="UP000325787"/>
    </source>
</evidence>
<sequence>MVDNTDWYVYRGTGRVAAHPVAALPEAPPWRRFPGTGEASRPTDDGGEGDRRVGRTAVPRVPHPDEVAMVNAALLLRRPLLVTGDPGTGKSTLAHLIARELGLGPVLRWPVTSRTTLKDGLYFYDAIGRVRAAGGGPGDADIGDYIHLGPLGTALLPYDLPRVLLIDELDKGDIDLPNDLLNVFEEGEYPIPELVRIAGSHPEVRVLTHDTGGEAVIRGGVVRCREFPVVVITSNGEREFPPAFLRRCLRLHVEPPDHEQLGRMVAAHFDDTHGVDVAGLIRRFLERREEVGGGLAADQLLNGVHLAVRLATSGAYRADDDLPAVLEAIWHPLQAESG</sequence>
<dbReference type="RefSeq" id="WP_033433398.1">
    <property type="nucleotide sequence ID" value="NZ_CP034550.1"/>
</dbReference>
<dbReference type="CDD" id="cd00009">
    <property type="entry name" value="AAA"/>
    <property type="match status" value="1"/>
</dbReference>
<organism evidence="3 4">
    <name type="scientific">Saccharothrix syringae</name>
    <name type="common">Nocardiopsis syringae</name>
    <dbReference type="NCBI Taxonomy" id="103733"/>
    <lineage>
        <taxon>Bacteria</taxon>
        <taxon>Bacillati</taxon>
        <taxon>Actinomycetota</taxon>
        <taxon>Actinomycetes</taxon>
        <taxon>Pseudonocardiales</taxon>
        <taxon>Pseudonocardiaceae</taxon>
        <taxon>Saccharothrix</taxon>
    </lineage>
</organism>
<dbReference type="EMBL" id="CP034550">
    <property type="protein sequence ID" value="QFZ21971.1"/>
    <property type="molecule type" value="Genomic_DNA"/>
</dbReference>
<protein>
    <submittedName>
        <fullName evidence="3">AAA family ATPase</fullName>
    </submittedName>
</protein>
<feature type="region of interest" description="Disordered" evidence="1">
    <location>
        <begin position="26"/>
        <end position="58"/>
    </location>
</feature>
<dbReference type="AlphaFoldDB" id="A0A5Q0H6Y8"/>
<evidence type="ECO:0000313" key="3">
    <source>
        <dbReference type="EMBL" id="QFZ21971.1"/>
    </source>
</evidence>
<feature type="compositionally biased region" description="Basic and acidic residues" evidence="1">
    <location>
        <begin position="41"/>
        <end position="53"/>
    </location>
</feature>
<dbReference type="InterPro" id="IPR027417">
    <property type="entry name" value="P-loop_NTPase"/>
</dbReference>
<dbReference type="GO" id="GO:0005524">
    <property type="term" value="F:ATP binding"/>
    <property type="evidence" value="ECO:0007669"/>
    <property type="project" value="InterPro"/>
</dbReference>
<reference evidence="4" key="1">
    <citation type="journal article" date="2021" name="Curr. Microbiol.">
        <title>Complete genome of nocamycin-producing strain Saccharothrix syringae NRRL B-16468 reveals the biosynthetic potential for secondary metabolites.</title>
        <authorList>
            <person name="Mo X."/>
            <person name="Yang S."/>
        </authorList>
    </citation>
    <scope>NUCLEOTIDE SEQUENCE [LARGE SCALE GENOMIC DNA]</scope>
    <source>
        <strain evidence="4">ATCC 51364 / DSM 43886 / JCM 6844 / KCTC 9398 / NBRC 14523 / NRRL B-16468 / INA 2240</strain>
    </source>
</reference>
<gene>
    <name evidence="3" type="ORF">EKG83_35245</name>
</gene>
<dbReference type="GO" id="GO:0016887">
    <property type="term" value="F:ATP hydrolysis activity"/>
    <property type="evidence" value="ECO:0007669"/>
    <property type="project" value="InterPro"/>
</dbReference>